<dbReference type="AlphaFoldDB" id="A0A5E4QHS0"/>
<dbReference type="GO" id="GO:1902936">
    <property type="term" value="F:phosphatidylinositol bisphosphate binding"/>
    <property type="evidence" value="ECO:0007669"/>
    <property type="project" value="TreeGrafter"/>
</dbReference>
<accession>A0A5E4QHS0</accession>
<dbReference type="PROSITE" id="PS50191">
    <property type="entry name" value="CRAL_TRIO"/>
    <property type="match status" value="1"/>
</dbReference>
<dbReference type="Pfam" id="PF00650">
    <property type="entry name" value="CRAL_TRIO"/>
    <property type="match status" value="1"/>
</dbReference>
<dbReference type="SUPFAM" id="SSF52087">
    <property type="entry name" value="CRAL/TRIO domain"/>
    <property type="match status" value="1"/>
</dbReference>
<dbReference type="InterPro" id="IPR001251">
    <property type="entry name" value="CRAL-TRIO_dom"/>
</dbReference>
<gene>
    <name evidence="2" type="ORF">LSINAPIS_LOCUS8418</name>
</gene>
<dbReference type="InterPro" id="IPR036865">
    <property type="entry name" value="CRAL-TRIO_dom_sf"/>
</dbReference>
<dbReference type="EMBL" id="FZQP02003001">
    <property type="protein sequence ID" value="VVC97043.1"/>
    <property type="molecule type" value="Genomic_DNA"/>
</dbReference>
<feature type="domain" description="CRAL-TRIO" evidence="1">
    <location>
        <begin position="85"/>
        <end position="249"/>
    </location>
</feature>
<proteinExistence type="predicted"/>
<reference evidence="2 3" key="1">
    <citation type="submission" date="2017-07" db="EMBL/GenBank/DDBJ databases">
        <authorList>
            <person name="Talla V."/>
            <person name="Backstrom N."/>
        </authorList>
    </citation>
    <scope>NUCLEOTIDE SEQUENCE [LARGE SCALE GENOMIC DNA]</scope>
</reference>
<protein>
    <recommendedName>
        <fullName evidence="1">CRAL-TRIO domain-containing protein</fullName>
    </recommendedName>
</protein>
<dbReference type="SMART" id="SM00516">
    <property type="entry name" value="SEC14"/>
    <property type="match status" value="1"/>
</dbReference>
<dbReference type="CDD" id="cd00170">
    <property type="entry name" value="SEC14"/>
    <property type="match status" value="1"/>
</dbReference>
<evidence type="ECO:0000259" key="1">
    <source>
        <dbReference type="PROSITE" id="PS50191"/>
    </source>
</evidence>
<dbReference type="PANTHER" id="PTHR10174:SF213">
    <property type="entry name" value="CRAL-TRIO DOMAIN-CONTAINING PROTEIN"/>
    <property type="match status" value="1"/>
</dbReference>
<dbReference type="Proteomes" id="UP000324832">
    <property type="component" value="Unassembled WGS sequence"/>
</dbReference>
<dbReference type="PANTHER" id="PTHR10174">
    <property type="entry name" value="ALPHA-TOCOPHEROL TRANSFER PROTEIN-RELATED"/>
    <property type="match status" value="1"/>
</dbReference>
<dbReference type="PRINTS" id="PR00180">
    <property type="entry name" value="CRETINALDHBP"/>
</dbReference>
<dbReference type="GO" id="GO:0016020">
    <property type="term" value="C:membrane"/>
    <property type="evidence" value="ECO:0007669"/>
    <property type="project" value="TreeGrafter"/>
</dbReference>
<organism evidence="2 3">
    <name type="scientific">Leptidea sinapis</name>
    <dbReference type="NCBI Taxonomy" id="189913"/>
    <lineage>
        <taxon>Eukaryota</taxon>
        <taxon>Metazoa</taxon>
        <taxon>Ecdysozoa</taxon>
        <taxon>Arthropoda</taxon>
        <taxon>Hexapoda</taxon>
        <taxon>Insecta</taxon>
        <taxon>Pterygota</taxon>
        <taxon>Neoptera</taxon>
        <taxon>Endopterygota</taxon>
        <taxon>Lepidoptera</taxon>
        <taxon>Glossata</taxon>
        <taxon>Ditrysia</taxon>
        <taxon>Papilionoidea</taxon>
        <taxon>Pieridae</taxon>
        <taxon>Dismorphiinae</taxon>
        <taxon>Leptidea</taxon>
    </lineage>
</organism>
<evidence type="ECO:0000313" key="3">
    <source>
        <dbReference type="Proteomes" id="UP000324832"/>
    </source>
</evidence>
<name>A0A5E4QHS0_9NEOP</name>
<keyword evidence="3" id="KW-1185">Reference proteome</keyword>
<evidence type="ECO:0000313" key="2">
    <source>
        <dbReference type="EMBL" id="VVC97043.1"/>
    </source>
</evidence>
<sequence length="303" mass="35046">MPMDGEEFPLEEEYKKDTGIKKDDIKDLRRWLRTQPHLPEKYITDLDLILAYHACDRSSSVTKDVLDLHYTLKTLFTPYFKDRTLDDSVQQTLKTVLMTTLPMRTKEGYVIFYTHLLNYDAKYFNYGEAVKAVIMVLDASQHEQGTWPGMLLAIDFEGLTLRHMTKIDLQNLQRFLYFLQEAILVKVKGLHFLNAPPFIDKLLMMAKPFLKKELMDMLGFHVTGSKEVENILPIEALPKDFGGSYKTSEECAEDVVNLLRRNEQYFAEDNKKRVTESLRPGKPPALGNMFSGLEGSFKKLDID</sequence>
<dbReference type="Gene3D" id="3.40.525.10">
    <property type="entry name" value="CRAL-TRIO lipid binding domain"/>
    <property type="match status" value="1"/>
</dbReference>